<sequence>MTASRFAKNCLFFLSLQGRDEFHCCFANCFFNIFIFCIRNYLNILMCKKHLYKIYILFFYFKMASSSSSSRDIGLDTLKAFGIISVLFWHLQPIQIYGEDILSIIIRMLVITINYQLFLVAVPIFFVVSIYLFLKKANSDNRYSFKRLLNLFKLFAFWTGFHLIFYFITQVAIFKTIEFENLISSLDITKVLLGIQPSLPLAGDSVFYFLFNLIFLTALAFMYKQVAQRNRQILSIAIIIIFTIYFEFLSIIGIYINYYRLDNFIVYIAIADIFATTPKLLSRLKYLYLAIYICFSVQDIIFREMGMIMSIYARGSILYASLVILSFIYPLNVGENLFIKKLAKYSLGIYAFHKYWQYLIIMFIIQIQSQISFIRYNTFIPLLVTFLVIITTAATIFILNKTPLKVFIC</sequence>
<keyword evidence="1" id="KW-1133">Transmembrane helix</keyword>
<accession>A0A951PVV5</accession>
<feature type="domain" description="Acyltransferase 3" evidence="2">
    <location>
        <begin position="73"/>
        <end position="396"/>
    </location>
</feature>
<keyword evidence="3" id="KW-0012">Acyltransferase</keyword>
<dbReference type="Pfam" id="PF01757">
    <property type="entry name" value="Acyl_transf_3"/>
    <property type="match status" value="1"/>
</dbReference>
<keyword evidence="3" id="KW-0808">Transferase</keyword>
<feature type="transmembrane region" description="Helical" evidence="1">
    <location>
        <begin position="206"/>
        <end position="223"/>
    </location>
</feature>
<dbReference type="GO" id="GO:0016747">
    <property type="term" value="F:acyltransferase activity, transferring groups other than amino-acyl groups"/>
    <property type="evidence" value="ECO:0007669"/>
    <property type="project" value="InterPro"/>
</dbReference>
<feature type="transmembrane region" description="Helical" evidence="1">
    <location>
        <begin position="379"/>
        <end position="399"/>
    </location>
</feature>
<proteinExistence type="predicted"/>
<keyword evidence="1" id="KW-0472">Membrane</keyword>
<evidence type="ECO:0000259" key="2">
    <source>
        <dbReference type="Pfam" id="PF01757"/>
    </source>
</evidence>
<evidence type="ECO:0000313" key="3">
    <source>
        <dbReference type="EMBL" id="MBW4560010.1"/>
    </source>
</evidence>
<feature type="transmembrane region" description="Helical" evidence="1">
    <location>
        <begin position="355"/>
        <end position="373"/>
    </location>
</feature>
<keyword evidence="1" id="KW-0812">Transmembrane</keyword>
<comment type="caution">
    <text evidence="3">The sequence shown here is derived from an EMBL/GenBank/DDBJ whole genome shotgun (WGS) entry which is preliminary data.</text>
</comment>
<feature type="transmembrane region" description="Helical" evidence="1">
    <location>
        <begin position="235"/>
        <end position="258"/>
    </location>
</feature>
<dbReference type="InterPro" id="IPR002656">
    <property type="entry name" value="Acyl_transf_3_dom"/>
</dbReference>
<organism evidence="3 4">
    <name type="scientific">Mojavia pulchra JT2-VF2</name>
    <dbReference type="NCBI Taxonomy" id="287848"/>
    <lineage>
        <taxon>Bacteria</taxon>
        <taxon>Bacillati</taxon>
        <taxon>Cyanobacteriota</taxon>
        <taxon>Cyanophyceae</taxon>
        <taxon>Nostocales</taxon>
        <taxon>Nostocaceae</taxon>
    </lineage>
</organism>
<feature type="transmembrane region" description="Helical" evidence="1">
    <location>
        <begin position="155"/>
        <end position="174"/>
    </location>
</feature>
<name>A0A951PVV5_9NOST</name>
<gene>
    <name evidence="3" type="ORF">KME32_02445</name>
</gene>
<feature type="transmembrane region" description="Helical" evidence="1">
    <location>
        <begin position="104"/>
        <end position="134"/>
    </location>
</feature>
<feature type="transmembrane region" description="Helical" evidence="1">
    <location>
        <begin position="311"/>
        <end position="334"/>
    </location>
</feature>
<dbReference type="AlphaFoldDB" id="A0A951PVV5"/>
<reference evidence="3" key="2">
    <citation type="journal article" date="2022" name="Microbiol. Resour. Announc.">
        <title>Metagenome Sequencing to Explore Phylogenomics of Terrestrial Cyanobacteria.</title>
        <authorList>
            <person name="Ward R.D."/>
            <person name="Stajich J.E."/>
            <person name="Johansen J.R."/>
            <person name="Huntemann M."/>
            <person name="Clum A."/>
            <person name="Foster B."/>
            <person name="Foster B."/>
            <person name="Roux S."/>
            <person name="Palaniappan K."/>
            <person name="Varghese N."/>
            <person name="Mukherjee S."/>
            <person name="Reddy T.B.K."/>
            <person name="Daum C."/>
            <person name="Copeland A."/>
            <person name="Chen I.A."/>
            <person name="Ivanova N.N."/>
            <person name="Kyrpides N.C."/>
            <person name="Shapiro N."/>
            <person name="Eloe-Fadrosh E.A."/>
            <person name="Pietrasiak N."/>
        </authorList>
    </citation>
    <scope>NUCLEOTIDE SEQUENCE</scope>
    <source>
        <strain evidence="3">JT2-VF2</strain>
    </source>
</reference>
<reference evidence="3" key="1">
    <citation type="submission" date="2021-05" db="EMBL/GenBank/DDBJ databases">
        <authorList>
            <person name="Pietrasiak N."/>
            <person name="Ward R."/>
            <person name="Stajich J.E."/>
            <person name="Kurbessoian T."/>
        </authorList>
    </citation>
    <scope>NUCLEOTIDE SEQUENCE</scope>
    <source>
        <strain evidence="3">JT2-VF2</strain>
    </source>
</reference>
<protein>
    <submittedName>
        <fullName evidence="3">Acyltransferase</fullName>
    </submittedName>
</protein>
<evidence type="ECO:0000256" key="1">
    <source>
        <dbReference type="SAM" id="Phobius"/>
    </source>
</evidence>
<dbReference type="EMBL" id="JAHHHN010000001">
    <property type="protein sequence ID" value="MBW4560010.1"/>
    <property type="molecule type" value="Genomic_DNA"/>
</dbReference>
<evidence type="ECO:0000313" key="4">
    <source>
        <dbReference type="Proteomes" id="UP000715781"/>
    </source>
</evidence>
<dbReference type="Proteomes" id="UP000715781">
    <property type="component" value="Unassembled WGS sequence"/>
</dbReference>